<proteinExistence type="predicted"/>
<dbReference type="EMBL" id="SLXT01000035">
    <property type="protein sequence ID" value="TCP60638.1"/>
    <property type="molecule type" value="Genomic_DNA"/>
</dbReference>
<sequence>MEAIRKKKNSTSSIAIINSFSNIHDLNRETNNDKIIQVTLEFQNSLKVITTKIESLINECIQGYKNTGDARFLANELHELINKHKKKTEEIVDLYYDKIISLGEEFPEEQSVILFMADMANSLLNEHLNEMSEIIKAIVDGRVNEEEKNISVFFDNLIRKVSFLFKNIFK</sequence>
<name>A0A4R2RE44_9FIRM</name>
<evidence type="ECO:0008006" key="3">
    <source>
        <dbReference type="Google" id="ProtNLM"/>
    </source>
</evidence>
<accession>A0A4R2RE44</accession>
<keyword evidence="2" id="KW-1185">Reference proteome</keyword>
<dbReference type="AlphaFoldDB" id="A0A4R2RE44"/>
<reference evidence="1 2" key="1">
    <citation type="submission" date="2019-03" db="EMBL/GenBank/DDBJ databases">
        <title>Genomic Encyclopedia of Type Strains, Phase IV (KMG-IV): sequencing the most valuable type-strain genomes for metagenomic binning, comparative biology and taxonomic classification.</title>
        <authorList>
            <person name="Goeker M."/>
        </authorList>
    </citation>
    <scope>NUCLEOTIDE SEQUENCE [LARGE SCALE GENOMIC DNA]</scope>
    <source>
        <strain evidence="1 2">DSM 11170</strain>
    </source>
</reference>
<protein>
    <recommendedName>
        <fullName evidence="3">Hemerythrin HHE cation binding domain-containing protein</fullName>
    </recommendedName>
</protein>
<gene>
    <name evidence="1" type="ORF">EDD73_13526</name>
</gene>
<organism evidence="1 2">
    <name type="scientific">Heliophilum fasciatum</name>
    <dbReference type="NCBI Taxonomy" id="35700"/>
    <lineage>
        <taxon>Bacteria</taxon>
        <taxon>Bacillati</taxon>
        <taxon>Bacillota</taxon>
        <taxon>Clostridia</taxon>
        <taxon>Eubacteriales</taxon>
        <taxon>Heliobacteriaceae</taxon>
        <taxon>Heliophilum</taxon>
    </lineage>
</organism>
<dbReference type="Proteomes" id="UP000294813">
    <property type="component" value="Unassembled WGS sequence"/>
</dbReference>
<comment type="caution">
    <text evidence="1">The sequence shown here is derived from an EMBL/GenBank/DDBJ whole genome shotgun (WGS) entry which is preliminary data.</text>
</comment>
<evidence type="ECO:0000313" key="2">
    <source>
        <dbReference type="Proteomes" id="UP000294813"/>
    </source>
</evidence>
<evidence type="ECO:0000313" key="1">
    <source>
        <dbReference type="EMBL" id="TCP60638.1"/>
    </source>
</evidence>